<reference evidence="1" key="1">
    <citation type="submission" date="2021-03" db="EMBL/GenBank/DDBJ databases">
        <authorList>
            <consortium name="DOE Joint Genome Institute"/>
            <person name="Ahrendt S."/>
            <person name="Looney B.P."/>
            <person name="Miyauchi S."/>
            <person name="Morin E."/>
            <person name="Drula E."/>
            <person name="Courty P.E."/>
            <person name="Chicoki N."/>
            <person name="Fauchery L."/>
            <person name="Kohler A."/>
            <person name="Kuo A."/>
            <person name="Labutti K."/>
            <person name="Pangilinan J."/>
            <person name="Lipzen A."/>
            <person name="Riley R."/>
            <person name="Andreopoulos W."/>
            <person name="He G."/>
            <person name="Johnson J."/>
            <person name="Barry K.W."/>
            <person name="Grigoriev I.V."/>
            <person name="Nagy L."/>
            <person name="Hibbett D."/>
            <person name="Henrissat B."/>
            <person name="Matheny P.B."/>
            <person name="Labbe J."/>
            <person name="Martin F."/>
        </authorList>
    </citation>
    <scope>NUCLEOTIDE SEQUENCE</scope>
    <source>
        <strain evidence="1">HHB10654</strain>
    </source>
</reference>
<comment type="caution">
    <text evidence="1">The sequence shown here is derived from an EMBL/GenBank/DDBJ whole genome shotgun (WGS) entry which is preliminary data.</text>
</comment>
<name>A0ACB8SFB5_9AGAM</name>
<gene>
    <name evidence="1" type="ORF">BV25DRAFT_1843114</name>
</gene>
<sequence length="518" mass="58200">MRYLDTEGISVGTPANVPSEHASSTPNARITEAAQAAALDPDRQSVTWPSVRARPNLAGLFTIALSLLFHRAFFVDAGLLFAKRQKVPVGEDINLRNSAVYILGTLYSAWNRRAADGFELGCVEQDGAHDMFAKPFVVDLLCDMFIGFRRACRDRWVSLVYTVKLDPFGLKLGWENRWDIAVNASESLEGYSFITKEQLGVRSSSTSLTIVGPHPDFGSPRVLTVCKDVFFVNRHIVNMDPLVVAFDRSKTILCEDIICRFAGTYEGYATAVPNSMIAITSAIAAVMLDNVSTFHANYSPTQPSRDLSPNLFTPEKIRVRFEVILRRINAFLSVPLNSISNDIYRYAVAEMMHGGDVSWSRTQSAQYFLPAPESRCFSLDRKRHDLARILSFSRGEMRDRRYKCGAERKGALRTTTSEGHAAPDEEGSFCLKRSFRHVSQYRLSDTPWMENAGIQQISPQQQQRITQRHEGLVPKDAVVEQRPVYIDCHTFNVAGTPYPALSVFRVTYPTFIRKVNPF</sequence>
<protein>
    <submittedName>
        <fullName evidence="1">Uncharacterized protein</fullName>
    </submittedName>
</protein>
<organism evidence="1 2">
    <name type="scientific">Artomyces pyxidatus</name>
    <dbReference type="NCBI Taxonomy" id="48021"/>
    <lineage>
        <taxon>Eukaryota</taxon>
        <taxon>Fungi</taxon>
        <taxon>Dikarya</taxon>
        <taxon>Basidiomycota</taxon>
        <taxon>Agaricomycotina</taxon>
        <taxon>Agaricomycetes</taxon>
        <taxon>Russulales</taxon>
        <taxon>Auriscalpiaceae</taxon>
        <taxon>Artomyces</taxon>
    </lineage>
</organism>
<keyword evidence="2" id="KW-1185">Reference proteome</keyword>
<evidence type="ECO:0000313" key="2">
    <source>
        <dbReference type="Proteomes" id="UP000814140"/>
    </source>
</evidence>
<accession>A0ACB8SFB5</accession>
<dbReference type="Proteomes" id="UP000814140">
    <property type="component" value="Unassembled WGS sequence"/>
</dbReference>
<proteinExistence type="predicted"/>
<evidence type="ECO:0000313" key="1">
    <source>
        <dbReference type="EMBL" id="KAI0055204.1"/>
    </source>
</evidence>
<reference evidence="1" key="2">
    <citation type="journal article" date="2022" name="New Phytol.">
        <title>Evolutionary transition to the ectomycorrhizal habit in the genomes of a hyperdiverse lineage of mushroom-forming fungi.</title>
        <authorList>
            <person name="Looney B."/>
            <person name="Miyauchi S."/>
            <person name="Morin E."/>
            <person name="Drula E."/>
            <person name="Courty P.E."/>
            <person name="Kohler A."/>
            <person name="Kuo A."/>
            <person name="LaButti K."/>
            <person name="Pangilinan J."/>
            <person name="Lipzen A."/>
            <person name="Riley R."/>
            <person name="Andreopoulos W."/>
            <person name="He G."/>
            <person name="Johnson J."/>
            <person name="Nolan M."/>
            <person name="Tritt A."/>
            <person name="Barry K.W."/>
            <person name="Grigoriev I.V."/>
            <person name="Nagy L.G."/>
            <person name="Hibbett D."/>
            <person name="Henrissat B."/>
            <person name="Matheny P.B."/>
            <person name="Labbe J."/>
            <person name="Martin F.M."/>
        </authorList>
    </citation>
    <scope>NUCLEOTIDE SEQUENCE</scope>
    <source>
        <strain evidence="1">HHB10654</strain>
    </source>
</reference>
<dbReference type="EMBL" id="MU277304">
    <property type="protein sequence ID" value="KAI0055204.1"/>
    <property type="molecule type" value="Genomic_DNA"/>
</dbReference>